<feature type="domain" description="Methyltransferase type 11" evidence="4">
    <location>
        <begin position="32"/>
        <end position="125"/>
    </location>
</feature>
<dbReference type="CDD" id="cd02440">
    <property type="entry name" value="AdoMet_MTases"/>
    <property type="match status" value="1"/>
</dbReference>
<dbReference type="Proteomes" id="UP000291259">
    <property type="component" value="Chromosome"/>
</dbReference>
<dbReference type="SUPFAM" id="SSF53335">
    <property type="entry name" value="S-adenosyl-L-methionine-dependent methyltransferases"/>
    <property type="match status" value="1"/>
</dbReference>
<dbReference type="EMBL" id="CP035491">
    <property type="protein sequence ID" value="QAY72645.1"/>
    <property type="molecule type" value="Genomic_DNA"/>
</dbReference>
<dbReference type="GO" id="GO:0008757">
    <property type="term" value="F:S-adenosylmethionine-dependent methyltransferase activity"/>
    <property type="evidence" value="ECO:0007669"/>
    <property type="project" value="InterPro"/>
</dbReference>
<evidence type="ECO:0000256" key="3">
    <source>
        <dbReference type="ARBA" id="ARBA00022691"/>
    </source>
</evidence>
<evidence type="ECO:0000259" key="4">
    <source>
        <dbReference type="Pfam" id="PF08241"/>
    </source>
</evidence>
<dbReference type="InterPro" id="IPR013216">
    <property type="entry name" value="Methyltransf_11"/>
</dbReference>
<sequence length="214" mass="23455">MDALPRRERWNHNIEYHRVVLDRVPRGARSALDVGTGDGLLAVELSRVVEFVTAIDNDEGVLERAQADAPGSAVGWVCGDFAGYPLAEASFDLVASIATLHHFDDPGGALARMAELTAPGGALVVIGLARSRGIRDAAWEIPAIVTHRITSARREVWEHTAPTTPPRHTYAEMRVIARGVLPGSRFTRLALWRYAIVWERPQEVEPLAARRASV</sequence>
<dbReference type="PANTHER" id="PTHR43464:SF19">
    <property type="entry name" value="UBIQUINONE BIOSYNTHESIS O-METHYLTRANSFERASE, MITOCHONDRIAL"/>
    <property type="match status" value="1"/>
</dbReference>
<dbReference type="Pfam" id="PF08241">
    <property type="entry name" value="Methyltransf_11"/>
    <property type="match status" value="1"/>
</dbReference>
<evidence type="ECO:0000256" key="2">
    <source>
        <dbReference type="ARBA" id="ARBA00022679"/>
    </source>
</evidence>
<keyword evidence="2 5" id="KW-0808">Transferase</keyword>
<name>A0A4P6FAG1_9MICO</name>
<evidence type="ECO:0000256" key="1">
    <source>
        <dbReference type="ARBA" id="ARBA00022603"/>
    </source>
</evidence>
<keyword evidence="3" id="KW-0949">S-adenosyl-L-methionine</keyword>
<accession>A0A4P6FAG1</accession>
<proteinExistence type="predicted"/>
<dbReference type="InterPro" id="IPR029063">
    <property type="entry name" value="SAM-dependent_MTases_sf"/>
</dbReference>
<dbReference type="AlphaFoldDB" id="A0A4P6FAG1"/>
<keyword evidence="1 5" id="KW-0489">Methyltransferase</keyword>
<evidence type="ECO:0000313" key="5">
    <source>
        <dbReference type="EMBL" id="QAY72645.1"/>
    </source>
</evidence>
<dbReference type="OrthoDB" id="6064711at2"/>
<dbReference type="RefSeq" id="WP_129189069.1">
    <property type="nucleotide sequence ID" value="NZ_CP035491.1"/>
</dbReference>
<evidence type="ECO:0000313" key="6">
    <source>
        <dbReference type="Proteomes" id="UP000291259"/>
    </source>
</evidence>
<organism evidence="5 6">
    <name type="scientific">Agromyces protaetiae</name>
    <dbReference type="NCBI Taxonomy" id="2509455"/>
    <lineage>
        <taxon>Bacteria</taxon>
        <taxon>Bacillati</taxon>
        <taxon>Actinomycetota</taxon>
        <taxon>Actinomycetes</taxon>
        <taxon>Micrococcales</taxon>
        <taxon>Microbacteriaceae</taxon>
        <taxon>Agromyces</taxon>
    </lineage>
</organism>
<protein>
    <submittedName>
        <fullName evidence="5">Class I SAM-dependent methyltransferase</fullName>
    </submittedName>
</protein>
<dbReference type="KEGG" id="agf:ET445_04080"/>
<gene>
    <name evidence="5" type="ORF">ET445_04080</name>
</gene>
<dbReference type="Gene3D" id="3.40.50.150">
    <property type="entry name" value="Vaccinia Virus protein VP39"/>
    <property type="match status" value="1"/>
</dbReference>
<dbReference type="GO" id="GO:0032259">
    <property type="term" value="P:methylation"/>
    <property type="evidence" value="ECO:0007669"/>
    <property type="project" value="UniProtKB-KW"/>
</dbReference>
<reference evidence="5 6" key="1">
    <citation type="submission" date="2019-01" db="EMBL/GenBank/DDBJ databases">
        <title>Genome sequencing of strain FW100M-8.</title>
        <authorList>
            <person name="Heo J."/>
            <person name="Kim S.-J."/>
            <person name="Kim J.-S."/>
            <person name="Hong S.-B."/>
            <person name="Kwon S.-W."/>
        </authorList>
    </citation>
    <scope>NUCLEOTIDE SEQUENCE [LARGE SCALE GENOMIC DNA]</scope>
    <source>
        <strain evidence="5 6">FW100M-8</strain>
    </source>
</reference>
<dbReference type="PANTHER" id="PTHR43464">
    <property type="entry name" value="METHYLTRANSFERASE"/>
    <property type="match status" value="1"/>
</dbReference>
<keyword evidence="6" id="KW-1185">Reference proteome</keyword>